<dbReference type="GO" id="GO:0015833">
    <property type="term" value="P:peptide transport"/>
    <property type="evidence" value="ECO:0007669"/>
    <property type="project" value="UniProtKB-KW"/>
</dbReference>
<keyword evidence="1" id="KW-0813">Transport</keyword>
<dbReference type="SMART" id="SM00382">
    <property type="entry name" value="AAA"/>
    <property type="match status" value="2"/>
</dbReference>
<dbReference type="PANTHER" id="PTHR43776">
    <property type="entry name" value="TRANSPORT ATP-BINDING PROTEIN"/>
    <property type="match status" value="1"/>
</dbReference>
<dbReference type="Gene3D" id="3.40.50.300">
    <property type="entry name" value="P-loop containing nucleotide triphosphate hydrolases"/>
    <property type="match status" value="2"/>
</dbReference>
<comment type="caution">
    <text evidence="7">The sequence shown here is derived from an EMBL/GenBank/DDBJ whole genome shotgun (WGS) entry which is preliminary data.</text>
</comment>
<protein>
    <recommendedName>
        <fullName evidence="6">ABC transporter domain-containing protein</fullName>
    </recommendedName>
</protein>
<dbReference type="InterPro" id="IPR017871">
    <property type="entry name" value="ABC_transporter-like_CS"/>
</dbReference>
<dbReference type="GO" id="GO:0055085">
    <property type="term" value="P:transmembrane transport"/>
    <property type="evidence" value="ECO:0007669"/>
    <property type="project" value="UniProtKB-ARBA"/>
</dbReference>
<dbReference type="InterPro" id="IPR003593">
    <property type="entry name" value="AAA+_ATPase"/>
</dbReference>
<dbReference type="InterPro" id="IPR050319">
    <property type="entry name" value="ABC_transp_ATP-bind"/>
</dbReference>
<feature type="domain" description="ABC transporter" evidence="6">
    <location>
        <begin position="1"/>
        <end position="244"/>
    </location>
</feature>
<name>A0A256VHL4_LIMRT</name>
<reference evidence="7 8" key="2">
    <citation type="submission" date="2017-09" db="EMBL/GenBank/DDBJ databases">
        <title>Tripartite evolution among Lactobacillus johnsonii, Lactobacillus taiwanensis, Lactobacillus reuteri and their rodent host.</title>
        <authorList>
            <person name="Wang T."/>
            <person name="Knowles S."/>
            <person name="Cheng C."/>
        </authorList>
    </citation>
    <scope>NUCLEOTIDE SEQUENCE [LARGE SCALE GENOMIC DNA]</scope>
    <source>
        <strain evidence="7 8">103v</strain>
    </source>
</reference>
<evidence type="ECO:0000256" key="3">
    <source>
        <dbReference type="ARBA" id="ARBA00022840"/>
    </source>
</evidence>
<evidence type="ECO:0000313" key="7">
    <source>
        <dbReference type="EMBL" id="OYT03165.1"/>
    </source>
</evidence>
<evidence type="ECO:0000256" key="1">
    <source>
        <dbReference type="ARBA" id="ARBA00022448"/>
    </source>
</evidence>
<dbReference type="GO" id="GO:0005524">
    <property type="term" value="F:ATP binding"/>
    <property type="evidence" value="ECO:0007669"/>
    <property type="project" value="UniProtKB-KW"/>
</dbReference>
<gene>
    <name evidence="7" type="ORF">CBG21_06575</name>
</gene>
<proteinExistence type="predicted"/>
<dbReference type="AlphaFoldDB" id="A0A256VHL4"/>
<dbReference type="GO" id="GO:0015031">
    <property type="term" value="P:protein transport"/>
    <property type="evidence" value="ECO:0007669"/>
    <property type="project" value="UniProtKB-KW"/>
</dbReference>
<evidence type="ECO:0000256" key="2">
    <source>
        <dbReference type="ARBA" id="ARBA00022741"/>
    </source>
</evidence>
<evidence type="ECO:0000313" key="8">
    <source>
        <dbReference type="Proteomes" id="UP000216122"/>
    </source>
</evidence>
<dbReference type="InterPro" id="IPR027417">
    <property type="entry name" value="P-loop_NTPase"/>
</dbReference>
<keyword evidence="2" id="KW-0547">Nucleotide-binding</keyword>
<dbReference type="PROSITE" id="PS00211">
    <property type="entry name" value="ABC_TRANSPORTER_1"/>
    <property type="match status" value="1"/>
</dbReference>
<dbReference type="EMBL" id="NGQC01000038">
    <property type="protein sequence ID" value="OYT03165.1"/>
    <property type="molecule type" value="Genomic_DNA"/>
</dbReference>
<evidence type="ECO:0000256" key="4">
    <source>
        <dbReference type="ARBA" id="ARBA00022856"/>
    </source>
</evidence>
<keyword evidence="4" id="KW-0571">Peptide transport</keyword>
<dbReference type="GO" id="GO:0016887">
    <property type="term" value="F:ATP hydrolysis activity"/>
    <property type="evidence" value="ECO:0007669"/>
    <property type="project" value="InterPro"/>
</dbReference>
<keyword evidence="3" id="KW-0067">ATP-binding</keyword>
<dbReference type="PROSITE" id="PS50893">
    <property type="entry name" value="ABC_TRANSPORTER_2"/>
    <property type="match status" value="2"/>
</dbReference>
<dbReference type="InterPro" id="IPR003439">
    <property type="entry name" value="ABC_transporter-like_ATP-bd"/>
</dbReference>
<keyword evidence="5" id="KW-0653">Protein transport</keyword>
<accession>A0A256VHL4</accession>
<dbReference type="Proteomes" id="UP000216122">
    <property type="component" value="Unassembled WGS sequence"/>
</dbReference>
<dbReference type="Pfam" id="PF00005">
    <property type="entry name" value="ABC_tran"/>
    <property type="match status" value="2"/>
</dbReference>
<feature type="domain" description="ABC transporter" evidence="6">
    <location>
        <begin position="241"/>
        <end position="447"/>
    </location>
</feature>
<dbReference type="SUPFAM" id="SSF52540">
    <property type="entry name" value="P-loop containing nucleoside triphosphate hydrolases"/>
    <property type="match status" value="2"/>
</dbReference>
<evidence type="ECO:0000259" key="6">
    <source>
        <dbReference type="PROSITE" id="PS50893"/>
    </source>
</evidence>
<reference evidence="8" key="1">
    <citation type="submission" date="2017-05" db="EMBL/GenBank/DDBJ databases">
        <authorList>
            <person name="Lin X.B."/>
            <person name="Stothard P."/>
            <person name="Tasseva G."/>
            <person name="Walter J."/>
        </authorList>
    </citation>
    <scope>NUCLEOTIDE SEQUENCE [LARGE SCALE GENOMIC DNA]</scope>
    <source>
        <strain evidence="8">103v</strain>
    </source>
</reference>
<sequence length="448" mass="50084">MRLVIKKLKIADRNKILLDIPELMVNFSSLALMGPSGSGKSTLIKAIVKDNDIDLNQTGKIQLYGKSPQLRLGKEIRVIPQSPQNALDPFRKIRYQILETFKITEVSKNYSLADFAKLCGISEKTFDLYPMQLSGGQAQRIICGLALIGKPQIIIADEPTSALDIEGRESFIELMNYALKKNTSLLLATHDLRVAKKLCLKSIELSSGQVEENKLIASNGDIFCQADKSSEKTIEKSKKVIVVKKLVKKFYQHKFFHSTTTNLFENVNFTIKKGDNVGIIGKNGTGKTTLIYILLGLIKPSGGSIEVTDKLDIVFQNSRTAVDPRYTVAQVLREANPTISENELTVILEKVGLEGVNLKQRALNLSGGQLQRICIARSILQKAKVICFDEAFSGLDNINKRIIWNLLLRLKKEYGLTYLFITHDQDLINKMDFILELTNQTVVAKKPN</sequence>
<organism evidence="7 8">
    <name type="scientific">Limosilactobacillus reuteri</name>
    <name type="common">Lactobacillus reuteri</name>
    <dbReference type="NCBI Taxonomy" id="1598"/>
    <lineage>
        <taxon>Bacteria</taxon>
        <taxon>Bacillati</taxon>
        <taxon>Bacillota</taxon>
        <taxon>Bacilli</taxon>
        <taxon>Lactobacillales</taxon>
        <taxon>Lactobacillaceae</taxon>
        <taxon>Limosilactobacillus</taxon>
    </lineage>
</organism>
<dbReference type="PANTHER" id="PTHR43776:SF8">
    <property type="entry name" value="ABC TRANSPORTER, ATP-BINDING PROTEIN"/>
    <property type="match status" value="1"/>
</dbReference>
<dbReference type="RefSeq" id="WP_094504393.1">
    <property type="nucleotide sequence ID" value="NZ_NGPH01000063.1"/>
</dbReference>
<evidence type="ECO:0000256" key="5">
    <source>
        <dbReference type="ARBA" id="ARBA00022927"/>
    </source>
</evidence>